<keyword evidence="12" id="KW-1185">Reference proteome</keyword>
<keyword evidence="8" id="KW-0963">Cytoplasm</keyword>
<dbReference type="PROSITE" id="PS01195">
    <property type="entry name" value="PEPT_TRNA_HYDROL_1"/>
    <property type="match status" value="1"/>
</dbReference>
<evidence type="ECO:0000256" key="8">
    <source>
        <dbReference type="HAMAP-Rule" id="MF_00083"/>
    </source>
</evidence>
<organism evidence="11 12">
    <name type="scientific">Erysipelothrix rhusiopathiae ATCC 19414</name>
    <dbReference type="NCBI Taxonomy" id="525280"/>
    <lineage>
        <taxon>Bacteria</taxon>
        <taxon>Bacillati</taxon>
        <taxon>Bacillota</taxon>
        <taxon>Erysipelotrichia</taxon>
        <taxon>Erysipelotrichales</taxon>
        <taxon>Erysipelotrichaceae</taxon>
        <taxon>Erysipelothrix</taxon>
    </lineage>
</organism>
<comment type="similarity">
    <text evidence="5 8 10">Belongs to the PTH family.</text>
</comment>
<evidence type="ECO:0000256" key="1">
    <source>
        <dbReference type="ARBA" id="ARBA00013260"/>
    </source>
</evidence>
<evidence type="ECO:0000256" key="10">
    <source>
        <dbReference type="RuleBase" id="RU004320"/>
    </source>
</evidence>
<dbReference type="EC" id="3.1.1.29" evidence="1 8"/>
<evidence type="ECO:0000313" key="12">
    <source>
        <dbReference type="Proteomes" id="UP000003028"/>
    </source>
</evidence>
<comment type="caution">
    <text evidence="8">Lacks conserved residue(s) required for the propagation of feature annotation.</text>
</comment>
<dbReference type="GO" id="GO:0000049">
    <property type="term" value="F:tRNA binding"/>
    <property type="evidence" value="ECO:0007669"/>
    <property type="project" value="UniProtKB-UniRule"/>
</dbReference>
<feature type="site" description="Stabilizes the basic form of H active site to accept a proton" evidence="8">
    <location>
        <position position="95"/>
    </location>
</feature>
<evidence type="ECO:0000256" key="2">
    <source>
        <dbReference type="ARBA" id="ARBA00022555"/>
    </source>
</evidence>
<dbReference type="GO" id="GO:0005737">
    <property type="term" value="C:cytoplasm"/>
    <property type="evidence" value="ECO:0007669"/>
    <property type="project" value="UniProtKB-SubCell"/>
</dbReference>
<comment type="function">
    <text evidence="8">Catalyzes the release of premature peptidyl moieties from peptidyl-tRNA molecules trapped in stalled 50S ribosomal subunits, and thus maintains levels of free tRNAs and 50S ribosomes.</text>
</comment>
<dbReference type="FunFam" id="3.40.50.1470:FF:000001">
    <property type="entry name" value="Peptidyl-tRNA hydrolase"/>
    <property type="match status" value="1"/>
</dbReference>
<evidence type="ECO:0000256" key="5">
    <source>
        <dbReference type="ARBA" id="ARBA00038063"/>
    </source>
</evidence>
<dbReference type="Pfam" id="PF01195">
    <property type="entry name" value="Pept_tRNA_hydro"/>
    <property type="match status" value="1"/>
</dbReference>
<feature type="active site" description="Proton acceptor" evidence="8">
    <location>
        <position position="23"/>
    </location>
</feature>
<evidence type="ECO:0000256" key="3">
    <source>
        <dbReference type="ARBA" id="ARBA00022801"/>
    </source>
</evidence>
<dbReference type="PANTHER" id="PTHR17224">
    <property type="entry name" value="PEPTIDYL-TRNA HYDROLASE"/>
    <property type="match status" value="1"/>
</dbReference>
<dbReference type="InterPro" id="IPR036416">
    <property type="entry name" value="Pept_tRNA_hydro_sf"/>
</dbReference>
<dbReference type="InterPro" id="IPR001328">
    <property type="entry name" value="Pept_tRNA_hydro"/>
</dbReference>
<dbReference type="HAMAP" id="MF_00083">
    <property type="entry name" value="Pept_tRNA_hydro_bact"/>
    <property type="match status" value="1"/>
</dbReference>
<dbReference type="GO" id="GO:0004045">
    <property type="term" value="F:peptidyl-tRNA hydrolase activity"/>
    <property type="evidence" value="ECO:0007669"/>
    <property type="project" value="UniProtKB-UniRule"/>
</dbReference>
<dbReference type="STRING" id="1648.A2I91_00405"/>
<evidence type="ECO:0000256" key="6">
    <source>
        <dbReference type="ARBA" id="ARBA00048707"/>
    </source>
</evidence>
<evidence type="ECO:0000313" key="11">
    <source>
        <dbReference type="EMBL" id="EFY08568.1"/>
    </source>
</evidence>
<keyword evidence="4 8" id="KW-0694">RNA-binding</keyword>
<dbReference type="NCBIfam" id="TIGR00447">
    <property type="entry name" value="pth"/>
    <property type="match status" value="1"/>
</dbReference>
<comment type="subunit">
    <text evidence="8">Monomer.</text>
</comment>
<dbReference type="AlphaFoldDB" id="E7FX52"/>
<evidence type="ECO:0000256" key="4">
    <source>
        <dbReference type="ARBA" id="ARBA00022884"/>
    </source>
</evidence>
<dbReference type="Proteomes" id="UP000003028">
    <property type="component" value="Unassembled WGS sequence"/>
</dbReference>
<comment type="catalytic activity">
    <reaction evidence="6 8 9">
        <text>an N-acyl-L-alpha-aminoacyl-tRNA + H2O = an N-acyl-L-amino acid + a tRNA + H(+)</text>
        <dbReference type="Rhea" id="RHEA:54448"/>
        <dbReference type="Rhea" id="RHEA-COMP:10123"/>
        <dbReference type="Rhea" id="RHEA-COMP:13883"/>
        <dbReference type="ChEBI" id="CHEBI:15377"/>
        <dbReference type="ChEBI" id="CHEBI:15378"/>
        <dbReference type="ChEBI" id="CHEBI:59874"/>
        <dbReference type="ChEBI" id="CHEBI:78442"/>
        <dbReference type="ChEBI" id="CHEBI:138191"/>
        <dbReference type="EC" id="3.1.1.29"/>
    </reaction>
</comment>
<gene>
    <name evidence="8 11" type="primary">pth</name>
    <name evidence="11" type="ORF">HMPREF0357_10675</name>
</gene>
<dbReference type="GO" id="GO:0006515">
    <property type="term" value="P:protein quality control for misfolded or incompletely synthesized proteins"/>
    <property type="evidence" value="ECO:0007669"/>
    <property type="project" value="UniProtKB-UniRule"/>
</dbReference>
<feature type="binding site" evidence="8">
    <location>
        <position position="68"/>
    </location>
    <ligand>
        <name>tRNA</name>
        <dbReference type="ChEBI" id="CHEBI:17843"/>
    </ligand>
</feature>
<dbReference type="SUPFAM" id="SSF53178">
    <property type="entry name" value="Peptidyl-tRNA hydrolase-like"/>
    <property type="match status" value="1"/>
</dbReference>
<feature type="binding site" evidence="8">
    <location>
        <position position="18"/>
    </location>
    <ligand>
        <name>tRNA</name>
        <dbReference type="ChEBI" id="CHEBI:17843"/>
    </ligand>
</feature>
<dbReference type="InterPro" id="IPR018171">
    <property type="entry name" value="Pept_tRNA_hydro_CS"/>
</dbReference>
<dbReference type="PANTHER" id="PTHR17224:SF1">
    <property type="entry name" value="PEPTIDYL-TRNA HYDROLASE"/>
    <property type="match status" value="1"/>
</dbReference>
<feature type="site" description="Discriminates between blocked and unblocked aminoacyl-tRNA" evidence="8">
    <location>
        <position position="13"/>
    </location>
</feature>
<comment type="subcellular location">
    <subcellularLocation>
        <location evidence="8">Cytoplasm</location>
    </subcellularLocation>
</comment>
<dbReference type="EMBL" id="ACLK02000002">
    <property type="protein sequence ID" value="EFY08568.1"/>
    <property type="molecule type" value="Genomic_DNA"/>
</dbReference>
<comment type="caution">
    <text evidence="11">The sequence shown here is derived from an EMBL/GenBank/DDBJ whole genome shotgun (WGS) entry which is preliminary data.</text>
</comment>
<keyword evidence="3 8" id="KW-0378">Hydrolase</keyword>
<accession>E7FX52</accession>
<proteinExistence type="inferred from homology"/>
<feature type="binding site" evidence="8">
    <location>
        <position position="70"/>
    </location>
    <ligand>
        <name>tRNA</name>
        <dbReference type="ChEBI" id="CHEBI:17843"/>
    </ligand>
</feature>
<keyword evidence="2 8" id="KW-0820">tRNA-binding</keyword>
<evidence type="ECO:0000256" key="7">
    <source>
        <dbReference type="ARBA" id="ARBA00050038"/>
    </source>
</evidence>
<name>E7FX52_ERYRH</name>
<comment type="function">
    <text evidence="8">Hydrolyzes ribosome-free peptidyl-tRNAs (with 1 or more amino acids incorporated), which drop off the ribosome during protein synthesis, or as a result of ribosome stalling.</text>
</comment>
<dbReference type="GO" id="GO:0072344">
    <property type="term" value="P:rescue of stalled ribosome"/>
    <property type="evidence" value="ECO:0007669"/>
    <property type="project" value="UniProtKB-UniRule"/>
</dbReference>
<dbReference type="CDD" id="cd00462">
    <property type="entry name" value="PTH"/>
    <property type="match status" value="1"/>
</dbReference>
<dbReference type="Gene3D" id="3.40.50.1470">
    <property type="entry name" value="Peptidyl-tRNA hydrolase"/>
    <property type="match status" value="1"/>
</dbReference>
<reference evidence="11" key="1">
    <citation type="submission" date="2011-01" db="EMBL/GenBank/DDBJ databases">
        <authorList>
            <person name="Muzny D."/>
            <person name="Qin X."/>
            <person name="Buhay C."/>
            <person name="Dugan-Rocha S."/>
            <person name="Ding Y."/>
            <person name="Chen G."/>
            <person name="Hawes A."/>
            <person name="Holder M."/>
            <person name="Jhangiani S."/>
            <person name="Johnson A."/>
            <person name="Khan Z."/>
            <person name="Li Z."/>
            <person name="Liu W."/>
            <person name="Liu X."/>
            <person name="Perez L."/>
            <person name="Shen H."/>
            <person name="Wang Q."/>
            <person name="Watt J."/>
            <person name="Xi L."/>
            <person name="Xin Y."/>
            <person name="Zhou J."/>
            <person name="Deng J."/>
            <person name="Jiang H."/>
            <person name="Liu Y."/>
            <person name="Qu J."/>
            <person name="Song X.-Z."/>
            <person name="Zhang L."/>
            <person name="Villasana D."/>
            <person name="Johnson A."/>
            <person name="Liu J."/>
            <person name="Liyanage D."/>
            <person name="Lorensuhewa L."/>
            <person name="Robinson T."/>
            <person name="Song A."/>
            <person name="Song B.-B."/>
            <person name="Dinh H."/>
            <person name="Thornton R."/>
            <person name="Coyle M."/>
            <person name="Francisco L."/>
            <person name="Jackson L."/>
            <person name="Javaid M."/>
            <person name="Korchina V."/>
            <person name="Kovar C."/>
            <person name="Mata R."/>
            <person name="Mathew T."/>
            <person name="Ngo R."/>
            <person name="Nguyen L."/>
            <person name="Nguyen N."/>
            <person name="Okwuonu G."/>
            <person name="Ongeri F."/>
            <person name="Pham C."/>
            <person name="Simmons D."/>
            <person name="Wilczek-Boney K."/>
            <person name="Hale W."/>
            <person name="Jakkamsetti A."/>
            <person name="Pham P."/>
            <person name="Ruth R."/>
            <person name="San Lucas F."/>
            <person name="Warren J."/>
            <person name="Zhang J."/>
            <person name="Zhao Z."/>
            <person name="Zhou C."/>
            <person name="Zhu D."/>
            <person name="Lee S."/>
            <person name="Bess C."/>
            <person name="Blankenburg K."/>
            <person name="Forbes L."/>
            <person name="Fu Q."/>
            <person name="Gubbala S."/>
            <person name="Hirani K."/>
            <person name="Jayaseelan J.C."/>
            <person name="Lara F."/>
            <person name="Munidasa M."/>
            <person name="Palculict T."/>
            <person name="Patil S."/>
            <person name="Pu L.-L."/>
            <person name="Saada N."/>
            <person name="Tang L."/>
            <person name="Weissenberger G."/>
            <person name="Zhu Y."/>
            <person name="Hemphill L."/>
            <person name="Shang Y."/>
            <person name="Youmans B."/>
            <person name="Ayvaz T."/>
            <person name="Ross M."/>
            <person name="Santibanez J."/>
            <person name="Aqrawi P."/>
            <person name="Gross S."/>
            <person name="Joshi V."/>
            <person name="Fowler G."/>
            <person name="Nazareth L."/>
            <person name="Reid J."/>
            <person name="Worley K."/>
            <person name="Petrosino J."/>
            <person name="Highlander S."/>
            <person name="Gibbs R."/>
        </authorList>
    </citation>
    <scope>NUCLEOTIDE SEQUENCE [LARGE SCALE GENOMIC DNA]</scope>
    <source>
        <strain evidence="11">ATCC 19414</strain>
    </source>
</reference>
<protein>
    <recommendedName>
        <fullName evidence="7 8">Peptidyl-tRNA hydrolase</fullName>
        <shortName evidence="8">Pth</shortName>
        <ecNumber evidence="1 8">3.1.1.29</ecNumber>
    </recommendedName>
</protein>
<evidence type="ECO:0000256" key="9">
    <source>
        <dbReference type="RuleBase" id="RU000673"/>
    </source>
</evidence>
<sequence length="186" mass="20406">MEECMKVIVGLGNPGKQYENTRHNAGFLVIDEVASKLGVSISTNKFKALIAETFVGTEKVVLVKPQTFMNLSGESVGEVMRYYDVDLEDLLVISDDMDITVGSLRLREKGSSGGQKGVKSIIDHLGSNEFLRLKVGIGKSTQIKTVDWVLGKIDEETAISLGAQCVSDFISGKRTDQLMNEYNIRV</sequence>